<dbReference type="Pfam" id="PF00258">
    <property type="entry name" value="Flavodoxin_1"/>
    <property type="match status" value="4"/>
</dbReference>
<dbReference type="PRINTS" id="PR00369">
    <property type="entry name" value="FLAVODOXIN"/>
</dbReference>
<feature type="domain" description="Flavodoxin-like" evidence="6">
    <location>
        <begin position="469"/>
        <end position="606"/>
    </location>
</feature>
<dbReference type="Gene3D" id="3.40.50.360">
    <property type="match status" value="4"/>
</dbReference>
<dbReference type="InterPro" id="IPR001094">
    <property type="entry name" value="Flavdoxin-like"/>
</dbReference>
<feature type="region of interest" description="Disordered" evidence="5">
    <location>
        <begin position="141"/>
        <end position="161"/>
    </location>
</feature>
<reference evidence="8 9" key="1">
    <citation type="submission" date="2024-04" db="EMBL/GenBank/DDBJ databases">
        <title>Tritrichomonas musculus Genome.</title>
        <authorList>
            <person name="Alves-Ferreira E."/>
            <person name="Grigg M."/>
            <person name="Lorenzi H."/>
            <person name="Galac M."/>
        </authorList>
    </citation>
    <scope>NUCLEOTIDE SEQUENCE [LARGE SCALE GENOMIC DNA]</scope>
    <source>
        <strain evidence="8 9">EAF2021</strain>
    </source>
</reference>
<keyword evidence="3" id="KW-0274">FAD</keyword>
<dbReference type="PANTHER" id="PTHR19384">
    <property type="entry name" value="NITRIC OXIDE SYNTHASE-RELATED"/>
    <property type="match status" value="1"/>
</dbReference>
<keyword evidence="2" id="KW-0285">Flavoprotein</keyword>
<dbReference type="PRINTS" id="PR00371">
    <property type="entry name" value="FPNCR"/>
</dbReference>
<keyword evidence="9" id="KW-1185">Reference proteome</keyword>
<proteinExistence type="predicted"/>
<feature type="domain" description="Flavodoxin-like" evidence="6">
    <location>
        <begin position="3"/>
        <end position="139"/>
    </location>
</feature>
<comment type="cofactor">
    <cofactor evidence="1">
        <name>FAD</name>
        <dbReference type="ChEBI" id="CHEBI:57692"/>
    </cofactor>
</comment>
<evidence type="ECO:0000259" key="6">
    <source>
        <dbReference type="PROSITE" id="PS50902"/>
    </source>
</evidence>
<dbReference type="InterPro" id="IPR029039">
    <property type="entry name" value="Flavoprotein-like_sf"/>
</dbReference>
<organism evidence="8 9">
    <name type="scientific">Tritrichomonas musculus</name>
    <dbReference type="NCBI Taxonomy" id="1915356"/>
    <lineage>
        <taxon>Eukaryota</taxon>
        <taxon>Metamonada</taxon>
        <taxon>Parabasalia</taxon>
        <taxon>Tritrichomonadida</taxon>
        <taxon>Tritrichomonadidae</taxon>
        <taxon>Tritrichomonas</taxon>
    </lineage>
</organism>
<dbReference type="InterPro" id="IPR017927">
    <property type="entry name" value="FAD-bd_FR_type"/>
</dbReference>
<dbReference type="SUPFAM" id="SSF52343">
    <property type="entry name" value="Ferredoxin reductase-like, C-terminal NADP-linked domain"/>
    <property type="match status" value="1"/>
</dbReference>
<evidence type="ECO:0000313" key="9">
    <source>
        <dbReference type="Proteomes" id="UP001470230"/>
    </source>
</evidence>
<protein>
    <recommendedName>
        <fullName evidence="4">NADPH--hemoprotein reductase</fullName>
        <ecNumber evidence="4">1.6.2.4</ecNumber>
    </recommendedName>
</protein>
<evidence type="ECO:0000256" key="1">
    <source>
        <dbReference type="ARBA" id="ARBA00001974"/>
    </source>
</evidence>
<dbReference type="Gene3D" id="1.20.990.10">
    <property type="entry name" value="NADPH-cytochrome p450 Reductase, Chain A, domain 3"/>
    <property type="match status" value="1"/>
</dbReference>
<dbReference type="InterPro" id="IPR023173">
    <property type="entry name" value="NADPH_Cyt_P450_Rdtase_alpha"/>
</dbReference>
<dbReference type="InterPro" id="IPR008254">
    <property type="entry name" value="Flavodoxin/NO_synth"/>
</dbReference>
<dbReference type="Gene3D" id="2.40.30.10">
    <property type="entry name" value="Translation factors"/>
    <property type="match status" value="1"/>
</dbReference>
<evidence type="ECO:0000256" key="5">
    <source>
        <dbReference type="SAM" id="MobiDB-lite"/>
    </source>
</evidence>
<dbReference type="PROSITE" id="PS51384">
    <property type="entry name" value="FAD_FR"/>
    <property type="match status" value="1"/>
</dbReference>
<dbReference type="InterPro" id="IPR001433">
    <property type="entry name" value="OxRdtase_FAD/NAD-bd"/>
</dbReference>
<evidence type="ECO:0000256" key="3">
    <source>
        <dbReference type="ARBA" id="ARBA00022827"/>
    </source>
</evidence>
<accession>A0ABR2IPV8</accession>
<dbReference type="InterPro" id="IPR017938">
    <property type="entry name" value="Riboflavin_synthase-like_b-brl"/>
</dbReference>
<comment type="caution">
    <text evidence="8">The sequence shown here is derived from an EMBL/GenBank/DDBJ whole genome shotgun (WGS) entry which is preliminary data.</text>
</comment>
<dbReference type="EC" id="1.6.2.4" evidence="4"/>
<feature type="domain" description="Flavodoxin-like" evidence="6">
    <location>
        <begin position="166"/>
        <end position="302"/>
    </location>
</feature>
<evidence type="ECO:0000256" key="2">
    <source>
        <dbReference type="ARBA" id="ARBA00022630"/>
    </source>
</evidence>
<dbReference type="InterPro" id="IPR039261">
    <property type="entry name" value="FNR_nucleotide-bd"/>
</dbReference>
<dbReference type="EMBL" id="JAPFFF010000015">
    <property type="protein sequence ID" value="KAK8866688.1"/>
    <property type="molecule type" value="Genomic_DNA"/>
</dbReference>
<dbReference type="PANTHER" id="PTHR19384:SF17">
    <property type="entry name" value="NADPH--CYTOCHROME P450 REDUCTASE"/>
    <property type="match status" value="1"/>
</dbReference>
<dbReference type="PROSITE" id="PS50902">
    <property type="entry name" value="FLAVODOXIN_LIKE"/>
    <property type="match status" value="4"/>
</dbReference>
<dbReference type="Proteomes" id="UP001470230">
    <property type="component" value="Unassembled WGS sequence"/>
</dbReference>
<dbReference type="SUPFAM" id="SSF63380">
    <property type="entry name" value="Riboflavin synthase domain-like"/>
    <property type="match status" value="1"/>
</dbReference>
<sequence length="993" mass="109142">MKPLVAYGSTMHQSEKIAKEIAAHFKVEAVELNKVTMDKLQETKFAIFVIATFGNGMFPQNSKQFSETLSYSSVNLSNLVFAELALGSNHYQFFCRAGEELNKMLTERGAKEIIPYVRSDKCEKDYGESVIENFKRDVTSLKDDGTGKPLPPKASKKESEDNSVVPLIAYGSTMGGSTKIAKQIASGYGTEAVELNSVDLSALEKINFAIFVVSTFGDGELPDNAIEFAERLRSSSVNLGSLQFALLGLGSTKYPKFCAAGNEIFDLLTSHGAKSVIPYVKSDKKSSDQGSSVIEKFVKDASSIKVSQSAPMNIYGDDLLIAYGSTMHSSEKIAKRIAEKFGIEAVELNSISINQLETAKVAIIVIATIGEGRFPKNSQDFVDRLTSSSVNLHNLRYALLGLGSTYYKDFCKAAISLNKLLSSHGASPVFQYLKSDKASPDQGRKVIEDFEKRALQLKSIVDDHSSVKPLVAYGSTRHKAEKIAKSIAEQYGSEAVELNNVTENDLASSKICIIVISTINDGDFPQNSRDFCQKLCSDSNVDLRGVQYALLGLGSSYYEKFCQASEKLNKALLAHGAKPFAPYLKSDKATDDNGDGTINEFMNNVSKAMKSIQQPSSSSSKFELKEIGTLGKGSNTNEFIASEGFILVDIKSKELLSVQGYSPQLLRLTLSIPSSISYKAGDYCLIRPQNDPQYVSEVISALKLNPNTLLEITGSGINAGLYPPKISVHQLFSQFIDLNARPSQDLRQLIGASNMANATTVHELIVNNLSKIPNLKDFLLSVTQIEPRTYSISSERKGELALIIGTVIIDDAHPGLCTHYLTLPSTKKLLIEVSNGIFKYPDDPSTPIIMCGLGTGISPLFSLIEHRENLIKSGKAKVGSCLVFIGTRYERGSKKALEMLQNYEKRKVITKFYAAISREGKKQHIQDKMKEVADDVWEVWKNEKAIIFFCGPPNTAIDDMRELLVNLAHRKENLTRTDAVSHCSSRKWCIEEF</sequence>
<dbReference type="Gene3D" id="3.40.50.80">
    <property type="entry name" value="Nucleotide-binding domain of ferredoxin-NADP reductase (FNR) module"/>
    <property type="match status" value="1"/>
</dbReference>
<evidence type="ECO:0000313" key="8">
    <source>
        <dbReference type="EMBL" id="KAK8866688.1"/>
    </source>
</evidence>
<dbReference type="SUPFAM" id="SSF52218">
    <property type="entry name" value="Flavoproteins"/>
    <property type="match status" value="4"/>
</dbReference>
<dbReference type="Pfam" id="PF00175">
    <property type="entry name" value="NAD_binding_1"/>
    <property type="match status" value="1"/>
</dbReference>
<dbReference type="InterPro" id="IPR001709">
    <property type="entry name" value="Flavoprot_Pyr_Nucl_cyt_Rdtase"/>
</dbReference>
<name>A0ABR2IPV8_9EUKA</name>
<evidence type="ECO:0000259" key="7">
    <source>
        <dbReference type="PROSITE" id="PS51384"/>
    </source>
</evidence>
<feature type="domain" description="FAD-binding FR-type" evidence="7">
    <location>
        <begin position="643"/>
        <end position="841"/>
    </location>
</feature>
<evidence type="ECO:0000256" key="4">
    <source>
        <dbReference type="ARBA" id="ARBA00023797"/>
    </source>
</evidence>
<gene>
    <name evidence="8" type="ORF">M9Y10_009655</name>
</gene>
<feature type="domain" description="Flavodoxin-like" evidence="6">
    <location>
        <begin position="319"/>
        <end position="455"/>
    </location>
</feature>